<dbReference type="Proteomes" id="UP000447833">
    <property type="component" value="Unassembled WGS sequence"/>
</dbReference>
<keyword evidence="1" id="KW-0472">Membrane</keyword>
<accession>A0A845EW66</accession>
<protein>
    <recommendedName>
        <fullName evidence="4">YtpI family protein</fullName>
    </recommendedName>
</protein>
<evidence type="ECO:0000313" key="2">
    <source>
        <dbReference type="EMBL" id="MYL62783.1"/>
    </source>
</evidence>
<feature type="transmembrane region" description="Helical" evidence="1">
    <location>
        <begin position="34"/>
        <end position="51"/>
    </location>
</feature>
<evidence type="ECO:0000256" key="1">
    <source>
        <dbReference type="SAM" id="Phobius"/>
    </source>
</evidence>
<dbReference type="AlphaFoldDB" id="A0A845EW66"/>
<dbReference type="RefSeq" id="WP_098444520.1">
    <property type="nucleotide sequence ID" value="NZ_JAIVAE010000009.1"/>
</dbReference>
<dbReference type="InterPro" id="IPR025618">
    <property type="entry name" value="YtpI"/>
</dbReference>
<dbReference type="Pfam" id="PF14007">
    <property type="entry name" value="YtpI"/>
    <property type="match status" value="1"/>
</dbReference>
<gene>
    <name evidence="2" type="ORF">GLW07_05360</name>
</gene>
<feature type="transmembrane region" description="Helical" evidence="1">
    <location>
        <begin position="6"/>
        <end position="22"/>
    </location>
</feature>
<keyword evidence="1" id="KW-1133">Transmembrane helix</keyword>
<evidence type="ECO:0008006" key="4">
    <source>
        <dbReference type="Google" id="ProtNLM"/>
    </source>
</evidence>
<name>A0A845EW66_9BACL</name>
<comment type="caution">
    <text evidence="2">The sequence shown here is derived from an EMBL/GenBank/DDBJ whole genome shotgun (WGS) entry which is preliminary data.</text>
</comment>
<feature type="transmembrane region" description="Helical" evidence="1">
    <location>
        <begin position="57"/>
        <end position="79"/>
    </location>
</feature>
<keyword evidence="1" id="KW-0812">Transmembrane</keyword>
<evidence type="ECO:0000313" key="3">
    <source>
        <dbReference type="Proteomes" id="UP000447833"/>
    </source>
</evidence>
<sequence>MPIFVIFIVFSIVFYLFYKVKAVRHSGVATTQWLHSKASIALGLFLIFFAINSLTVSLSTVTFIVAAVFILLGLANVVVGYKKYRHYLPFAIEEANMMKQN</sequence>
<organism evidence="2 3">
    <name type="scientific">Guptibacillus hwajinpoensis</name>
    <dbReference type="NCBI Taxonomy" id="208199"/>
    <lineage>
        <taxon>Bacteria</taxon>
        <taxon>Bacillati</taxon>
        <taxon>Bacillota</taxon>
        <taxon>Bacilli</taxon>
        <taxon>Bacillales</taxon>
        <taxon>Guptibacillaceae</taxon>
        <taxon>Guptibacillus</taxon>
    </lineage>
</organism>
<reference evidence="2 3" key="1">
    <citation type="submission" date="2019-11" db="EMBL/GenBank/DDBJ databases">
        <title>Genome sequences of 17 halophilic strains isolated from different environments.</title>
        <authorList>
            <person name="Furrow R.E."/>
        </authorList>
    </citation>
    <scope>NUCLEOTIDE SEQUENCE [LARGE SCALE GENOMIC DNA]</scope>
    <source>
        <strain evidence="2 3">22506_14_FS</strain>
    </source>
</reference>
<dbReference type="EMBL" id="WMEY01000002">
    <property type="protein sequence ID" value="MYL62783.1"/>
    <property type="molecule type" value="Genomic_DNA"/>
</dbReference>
<proteinExistence type="predicted"/>